<accession>A0A951UMI6</accession>
<proteinExistence type="predicted"/>
<reference evidence="1" key="2">
    <citation type="journal article" date="2022" name="Microbiol. Resour. Announc.">
        <title>Metagenome Sequencing to Explore Phylogenomics of Terrestrial Cyanobacteria.</title>
        <authorList>
            <person name="Ward R.D."/>
            <person name="Stajich J.E."/>
            <person name="Johansen J.R."/>
            <person name="Huntemann M."/>
            <person name="Clum A."/>
            <person name="Foster B."/>
            <person name="Foster B."/>
            <person name="Roux S."/>
            <person name="Palaniappan K."/>
            <person name="Varghese N."/>
            <person name="Mukherjee S."/>
            <person name="Reddy T.B.K."/>
            <person name="Daum C."/>
            <person name="Copeland A."/>
            <person name="Chen I.A."/>
            <person name="Ivanova N.N."/>
            <person name="Kyrpides N.C."/>
            <person name="Shapiro N."/>
            <person name="Eloe-Fadrosh E.A."/>
            <person name="Pietrasiak N."/>
        </authorList>
    </citation>
    <scope>NUCLEOTIDE SEQUENCE</scope>
    <source>
        <strain evidence="1">UHER 2000/2452</strain>
    </source>
</reference>
<sequence length="75" mass="8896">MKTVYTLASSELQETLNRVAVQMSDRKEEVVELLSDEQPSKSRLVELTYVQCAWWEGCYYCQDESQQWHQVKCFI</sequence>
<name>A0A951UMI6_9CYAN</name>
<dbReference type="EMBL" id="JAHHHD010000012">
    <property type="protein sequence ID" value="MBW4659525.1"/>
    <property type="molecule type" value="Genomic_DNA"/>
</dbReference>
<dbReference type="AlphaFoldDB" id="A0A951UMI6"/>
<dbReference type="Proteomes" id="UP000757435">
    <property type="component" value="Unassembled WGS sequence"/>
</dbReference>
<protein>
    <submittedName>
        <fullName evidence="1">Uncharacterized protein</fullName>
    </submittedName>
</protein>
<evidence type="ECO:0000313" key="2">
    <source>
        <dbReference type="Proteomes" id="UP000757435"/>
    </source>
</evidence>
<organism evidence="1 2">
    <name type="scientific">Drouetiella hepatica Uher 2000/2452</name>
    <dbReference type="NCBI Taxonomy" id="904376"/>
    <lineage>
        <taxon>Bacteria</taxon>
        <taxon>Bacillati</taxon>
        <taxon>Cyanobacteriota</taxon>
        <taxon>Cyanophyceae</taxon>
        <taxon>Oculatellales</taxon>
        <taxon>Oculatellaceae</taxon>
        <taxon>Drouetiella</taxon>
    </lineage>
</organism>
<reference evidence="1" key="1">
    <citation type="submission" date="2021-05" db="EMBL/GenBank/DDBJ databases">
        <authorList>
            <person name="Pietrasiak N."/>
            <person name="Ward R."/>
            <person name="Stajich J.E."/>
            <person name="Kurbessoian T."/>
        </authorList>
    </citation>
    <scope>NUCLEOTIDE SEQUENCE</scope>
    <source>
        <strain evidence="1">UHER 2000/2452</strain>
    </source>
</reference>
<evidence type="ECO:0000313" key="1">
    <source>
        <dbReference type="EMBL" id="MBW4659525.1"/>
    </source>
</evidence>
<gene>
    <name evidence="1" type="ORF">KME15_12685</name>
</gene>
<comment type="caution">
    <text evidence="1">The sequence shown here is derived from an EMBL/GenBank/DDBJ whole genome shotgun (WGS) entry which is preliminary data.</text>
</comment>